<evidence type="ECO:0000256" key="1">
    <source>
        <dbReference type="ARBA" id="ARBA00004604"/>
    </source>
</evidence>
<feature type="region of interest" description="Disordered" evidence="19">
    <location>
        <begin position="1050"/>
        <end position="1126"/>
    </location>
</feature>
<dbReference type="InterPro" id="IPR013194">
    <property type="entry name" value="HDAC_interact_dom"/>
</dbReference>
<keyword evidence="12 18" id="KW-0539">Nucleus</keyword>
<evidence type="ECO:0000256" key="7">
    <source>
        <dbReference type="ARBA" id="ARBA00022990"/>
    </source>
</evidence>
<feature type="region of interest" description="Disordered" evidence="19">
    <location>
        <begin position="1227"/>
        <end position="1248"/>
    </location>
</feature>
<dbReference type="Pfam" id="PF16879">
    <property type="entry name" value="Sin3a_C"/>
    <property type="match status" value="1"/>
</dbReference>
<evidence type="ECO:0000256" key="13">
    <source>
        <dbReference type="ARBA" id="ARBA00056268"/>
    </source>
</evidence>
<keyword evidence="22" id="KW-1185">Reference proteome</keyword>
<protein>
    <recommendedName>
        <fullName evidence="15">Paired amphipathic helix protein Sin3a</fullName>
    </recommendedName>
    <alternativeName>
        <fullName evidence="16">Histone deacetylase complex subunit Sin3a</fullName>
    </alternativeName>
    <alternativeName>
        <fullName evidence="17">Transcriptional corepressor Sin3a</fullName>
    </alternativeName>
</protein>
<evidence type="ECO:0000256" key="2">
    <source>
        <dbReference type="ARBA" id="ARBA00022491"/>
    </source>
</evidence>
<evidence type="ECO:0000256" key="5">
    <source>
        <dbReference type="ARBA" id="ARBA00022737"/>
    </source>
</evidence>
<keyword evidence="6" id="KW-0832">Ubl conjugation</keyword>
<dbReference type="GO" id="GO:0061629">
    <property type="term" value="F:RNA polymerase II-specific DNA-binding transcription factor binding"/>
    <property type="evidence" value="ECO:0007669"/>
    <property type="project" value="UniProtKB-ARBA"/>
</dbReference>
<evidence type="ECO:0000256" key="18">
    <source>
        <dbReference type="PROSITE-ProRule" id="PRU00810"/>
    </source>
</evidence>
<feature type="compositionally biased region" description="Low complexity" evidence="19">
    <location>
        <begin position="204"/>
        <end position="251"/>
    </location>
</feature>
<evidence type="ECO:0000256" key="10">
    <source>
        <dbReference type="ARBA" id="ARBA00023108"/>
    </source>
</evidence>
<feature type="compositionally biased region" description="Polar residues" evidence="19">
    <location>
        <begin position="65"/>
        <end position="81"/>
    </location>
</feature>
<dbReference type="PANTHER" id="PTHR12346:SF0">
    <property type="entry name" value="SIN3A, ISOFORM G"/>
    <property type="match status" value="1"/>
</dbReference>
<evidence type="ECO:0000256" key="9">
    <source>
        <dbReference type="ARBA" id="ARBA00023054"/>
    </source>
</evidence>
<feature type="region of interest" description="Disordered" evidence="19">
    <location>
        <begin position="202"/>
        <end position="251"/>
    </location>
</feature>
<dbReference type="InterPro" id="IPR031693">
    <property type="entry name" value="Sin3_C"/>
</dbReference>
<evidence type="ECO:0000313" key="21">
    <source>
        <dbReference type="EMBL" id="CAH3144643.1"/>
    </source>
</evidence>
<dbReference type="GO" id="GO:0070822">
    <property type="term" value="C:Sin3-type complex"/>
    <property type="evidence" value="ECO:0007669"/>
    <property type="project" value="TreeGrafter"/>
</dbReference>
<gene>
    <name evidence="21" type="ORF">PMEA_00021176</name>
</gene>
<dbReference type="AlphaFoldDB" id="A0AAU9XD63"/>
<evidence type="ECO:0000256" key="15">
    <source>
        <dbReference type="ARBA" id="ARBA00068512"/>
    </source>
</evidence>
<evidence type="ECO:0000256" key="16">
    <source>
        <dbReference type="ARBA" id="ARBA00075105"/>
    </source>
</evidence>
<feature type="compositionally biased region" description="Acidic residues" evidence="19">
    <location>
        <begin position="1110"/>
        <end position="1124"/>
    </location>
</feature>
<evidence type="ECO:0000256" key="17">
    <source>
        <dbReference type="ARBA" id="ARBA00081271"/>
    </source>
</evidence>
<keyword evidence="7" id="KW-0007">Acetylation</keyword>
<evidence type="ECO:0000256" key="3">
    <source>
        <dbReference type="ARBA" id="ARBA00022499"/>
    </source>
</evidence>
<evidence type="ECO:0000256" key="12">
    <source>
        <dbReference type="ARBA" id="ARBA00023242"/>
    </source>
</evidence>
<proteinExistence type="predicted"/>
<evidence type="ECO:0000256" key="4">
    <source>
        <dbReference type="ARBA" id="ARBA00022553"/>
    </source>
</evidence>
<dbReference type="SMART" id="SM00761">
    <property type="entry name" value="HDAC_interact"/>
    <property type="match status" value="1"/>
</dbReference>
<keyword evidence="11" id="KW-0804">Transcription</keyword>
<keyword evidence="8" id="KW-0805">Transcription regulation</keyword>
<feature type="compositionally biased region" description="Basic and acidic residues" evidence="19">
    <location>
        <begin position="1050"/>
        <end position="1061"/>
    </location>
</feature>
<dbReference type="InterPro" id="IPR039774">
    <property type="entry name" value="Sin3-like"/>
</dbReference>
<dbReference type="Gene3D" id="1.20.1160.11">
    <property type="entry name" value="Paired amphipathic helix"/>
    <property type="match status" value="3"/>
</dbReference>
<evidence type="ECO:0000256" key="11">
    <source>
        <dbReference type="ARBA" id="ARBA00023163"/>
    </source>
</evidence>
<keyword evidence="9" id="KW-0175">Coiled coil</keyword>
<dbReference type="FunFam" id="1.20.1160.11:FF:000002">
    <property type="entry name" value="Paired amphipathic helix protein SIN3"/>
    <property type="match status" value="1"/>
</dbReference>
<evidence type="ECO:0000259" key="20">
    <source>
        <dbReference type="SMART" id="SM00761"/>
    </source>
</evidence>
<comment type="caution">
    <text evidence="21">The sequence shown here is derived from an EMBL/GenBank/DDBJ whole genome shotgun (WGS) entry which is preliminary data.</text>
</comment>
<keyword evidence="3" id="KW-1017">Isopeptide bond</keyword>
<dbReference type="SUPFAM" id="SSF47762">
    <property type="entry name" value="PAH2 domain"/>
    <property type="match status" value="3"/>
</dbReference>
<evidence type="ECO:0000256" key="19">
    <source>
        <dbReference type="SAM" id="MobiDB-lite"/>
    </source>
</evidence>
<feature type="region of interest" description="Disordered" evidence="19">
    <location>
        <begin position="61"/>
        <end position="96"/>
    </location>
</feature>
<feature type="region of interest" description="Disordered" evidence="19">
    <location>
        <begin position="1"/>
        <end position="26"/>
    </location>
</feature>
<organism evidence="21 22">
    <name type="scientific">Pocillopora meandrina</name>
    <dbReference type="NCBI Taxonomy" id="46732"/>
    <lineage>
        <taxon>Eukaryota</taxon>
        <taxon>Metazoa</taxon>
        <taxon>Cnidaria</taxon>
        <taxon>Anthozoa</taxon>
        <taxon>Hexacorallia</taxon>
        <taxon>Scleractinia</taxon>
        <taxon>Astrocoeniina</taxon>
        <taxon>Pocilloporidae</taxon>
        <taxon>Pocillopora</taxon>
    </lineage>
</organism>
<feature type="region of interest" description="Disordered" evidence="19">
    <location>
        <begin position="368"/>
        <end position="387"/>
    </location>
</feature>
<dbReference type="PANTHER" id="PTHR12346">
    <property type="entry name" value="SIN3B-RELATED"/>
    <property type="match status" value="1"/>
</dbReference>
<dbReference type="GO" id="GO:0000122">
    <property type="term" value="P:negative regulation of transcription by RNA polymerase II"/>
    <property type="evidence" value="ECO:0007669"/>
    <property type="project" value="TreeGrafter"/>
</dbReference>
<feature type="region of interest" description="Disordered" evidence="19">
    <location>
        <begin position="394"/>
        <end position="417"/>
    </location>
</feature>
<evidence type="ECO:0000256" key="6">
    <source>
        <dbReference type="ARBA" id="ARBA00022843"/>
    </source>
</evidence>
<comment type="subcellular location">
    <subcellularLocation>
        <location evidence="1">Nucleus</location>
        <location evidence="1">Nucleolus</location>
    </subcellularLocation>
</comment>
<keyword evidence="4" id="KW-0597">Phosphoprotein</keyword>
<comment type="subunit">
    <text evidence="14">Interacts with ARID4B, BRMS1L, HCFC1, HDAC1, HDAC2, MXI1, SAP30L, SAP130, SFPQ and TOPORS. Interacts with OGT (via TPRs 1-6); the interaction mediates transcriptional repression in parallel with histone deacetylase. Interacts with BAZ2A, MXD1, MXD3, MXD4, MBD2, DACH1, NCOR1, NR4A2, REST, RLIM, SAP30, SETDB1, SMYD2, and SUDS3. Interacts with PHF12 in a complex composed of HDAC1, PHF12 and SAP30. Interacts with TET1; the interaction recruits SIN3A to gene promoters. The large PER complex involved in the histone deacetylation is composed of at least HDAC1, PER2, SFPQ and SIN3A. Interacts with KLF11. Interacts with PPHLN1. Found in a complex with YY1, GON4L and HDAC1. Interacts (via PAH2) with FOXK1. Interacts with FOXK2. Found in a complex composed of at least SINHCAF, SIN3A, HDAC1, SAP30, RBBP4, OGT and TET1. Interacts with SINHCAF. Interacts with SPHK2.</text>
</comment>
<dbReference type="Pfam" id="PF02671">
    <property type="entry name" value="PAH"/>
    <property type="match status" value="3"/>
</dbReference>
<dbReference type="InterPro" id="IPR036600">
    <property type="entry name" value="PAH_sf"/>
</dbReference>
<dbReference type="GO" id="GO:0005730">
    <property type="term" value="C:nucleolus"/>
    <property type="evidence" value="ECO:0007669"/>
    <property type="project" value="UniProtKB-SubCell"/>
</dbReference>
<dbReference type="Pfam" id="PF08295">
    <property type="entry name" value="Sin3_corepress"/>
    <property type="match status" value="1"/>
</dbReference>
<dbReference type="GO" id="GO:0048511">
    <property type="term" value="P:rhythmic process"/>
    <property type="evidence" value="ECO:0007669"/>
    <property type="project" value="UniProtKB-KW"/>
</dbReference>
<sequence>MKRVRPEDHDSVYGQNRQSFRPPPVLAPAPVGMATYSEQLQQDGLSGLAQFPAAAQMAGAPGYQVQAQTPQSHPHVQNPTSGHHQGQVQVHAQAQGQQQQFQRLKVEDALSYLDQVKLQFGNQPQVYNDFLDIMKEFKSQSIDTPGVISRVSSLFKGHPELIVGFNTFLPPGYKIEVHASDPGTVSVTAPNGQSQITTLIQPAQQPVHQSGGQQGQQQQQSQQKQPQQQPQQQPQHQQPLQSPTAQQGQGQQPVEFNHAINYVNKIKNRFQGQPDIYKAFLEILHTYQKEQKNIKEAAMQGTPLSEQEIYTREAKLASEVYHQVAKLFQNQEDLLQEFSQFLPDANGAAMSGGLLAANRLPAHLTAARNEYVPPTKKPAGGSNSSKRMIHQIRRNSNNVSSSPTHPQAKQKKSRSAIKDVPLDEAQKHGTFSEFAFFEKVRKALKNPELYDNFLRCLVLFNQEVISRSELVQLASNFLGKYPELFQWFKEFLGYKDSSPMETVANVKERTSGELHHLEIDYSSCKRYGTSYRALPKSYTQPKCSGRTALCREVLNDTWVSFPSWSEDTPFPGTRKTQYEEYIFRCEDERFELDVVLESNLSTIRVLEAIQKKLQRMPAEEQAKFRLDSCIGGTSEFIHKKAIQRIYGDKAPDIIDGLKKTPAVAVPLVLKRLKAKEEEWRESQRQFNKIWRDQNEKYYLKSLDHQGITFKQNDLKAMRSKSLINEIETIYDERQEQAAEGNGDAGGPHLVYTYQDKSILDDAAGLIVHHMKRQTSIHKEDKARIKFLLHCFLPDLFFAPRGELSDDEDSVKELNGLGKPELTNGLPEAEADDAYNLIYVNNNWYLLFRLHQMLCERLLKMYQQSVMIAEGEACDKQQRKQATAIALRLKAPSEIDLEEYYPAFLDMIRNLLDGNMDSTNFEDTCREMFGVHAYIAFTMDKLVQNIVRQLHTIVTDDSCNQVTELYQQEQGNLATGGSSATQHTRAVSEAAYQKRSESLLSDENCYKVVIHKDKNICRLSIELLDTEDSHSEDPVEVEKWNEYVEKFVGSEEVSTEVKDHLQNKPIFLPRTVRSNSRMKPSTTPSTEKESTTNDNGSSTDDAESEGNNSDKEEENDEGEEMEVENSMECKLSLNSYKIRFVKGSEDYLYRRQSLKRAKESHSLVANRLHSRFQSWLSEWVKNHVSSDQESGCHDWLLGRVDGLHPCTTTCETITDTAIKHNKYSVKWDKDKNVQEKNDEDKESEHNAAS</sequence>
<dbReference type="Proteomes" id="UP001159428">
    <property type="component" value="Unassembled WGS sequence"/>
</dbReference>
<evidence type="ECO:0000256" key="8">
    <source>
        <dbReference type="ARBA" id="ARBA00023015"/>
    </source>
</evidence>
<keyword evidence="10" id="KW-0090">Biological rhythms</keyword>
<dbReference type="InterPro" id="IPR003822">
    <property type="entry name" value="PAH"/>
</dbReference>
<feature type="domain" description="Histone deacetylase interacting" evidence="20">
    <location>
        <begin position="523"/>
        <end position="623"/>
    </location>
</feature>
<accession>A0AAU9XD63</accession>
<feature type="compositionally biased region" description="Polar residues" evidence="19">
    <location>
        <begin position="394"/>
        <end position="407"/>
    </location>
</feature>
<keyword evidence="5" id="KW-0677">Repeat</keyword>
<dbReference type="GO" id="GO:0003714">
    <property type="term" value="F:transcription corepressor activity"/>
    <property type="evidence" value="ECO:0007669"/>
    <property type="project" value="InterPro"/>
</dbReference>
<reference evidence="21 22" key="1">
    <citation type="submission" date="2022-05" db="EMBL/GenBank/DDBJ databases">
        <authorList>
            <consortium name="Genoscope - CEA"/>
            <person name="William W."/>
        </authorList>
    </citation>
    <scope>NUCLEOTIDE SEQUENCE [LARGE SCALE GENOMIC DNA]</scope>
</reference>
<dbReference type="FunFam" id="1.20.1160.11:FF:000004">
    <property type="entry name" value="Paired amphipathic helix protein Sin3a"/>
    <property type="match status" value="1"/>
</dbReference>
<dbReference type="EMBL" id="CALNXJ010000039">
    <property type="protein sequence ID" value="CAH3144643.1"/>
    <property type="molecule type" value="Genomic_DNA"/>
</dbReference>
<evidence type="ECO:0000256" key="14">
    <source>
        <dbReference type="ARBA" id="ARBA00061761"/>
    </source>
</evidence>
<comment type="function">
    <text evidence="13">Acts as a transcriptional repressor. Corepressor for REST. Interacts with MXI1 to repress MYC responsive genes and antagonize MYC oncogenic activities. Also interacts with MXD1-MAX heterodimers to repress transcription by tethering SIN3A to DNA. Acts cooperatively with OGT to repress transcription in parallel with histone deacetylation. Involved in the control of the circadian rhythms. Required for the transcriptional repression of circadian target genes, such as PER1, mediated by the large PER complex through histone deacetylation. Cooperates with FOXK1 to regulate cell cycle progression probably by repressing cell cycle inhibitor genes expression. Required for cortical neuron differentiation and callosal axon elongation.</text>
</comment>
<evidence type="ECO:0000313" key="22">
    <source>
        <dbReference type="Proteomes" id="UP001159428"/>
    </source>
</evidence>
<feature type="compositionally biased region" description="Low complexity" evidence="19">
    <location>
        <begin position="82"/>
        <end position="96"/>
    </location>
</feature>
<dbReference type="PROSITE" id="PS51477">
    <property type="entry name" value="PAH"/>
    <property type="match status" value="3"/>
</dbReference>
<keyword evidence="2" id="KW-0678">Repressor</keyword>
<feature type="compositionally biased region" description="Basic and acidic residues" evidence="19">
    <location>
        <begin position="1"/>
        <end position="11"/>
    </location>
</feature>
<dbReference type="FunFam" id="1.20.1160.11:FF:000001">
    <property type="entry name" value="Paired amphipathic helix protein Sin3"/>
    <property type="match status" value="1"/>
</dbReference>
<name>A0AAU9XD63_9CNID</name>